<dbReference type="Gene3D" id="2.40.100.10">
    <property type="entry name" value="Cyclophilin-like"/>
    <property type="match status" value="1"/>
</dbReference>
<comment type="caution">
    <text evidence="6">The sequence shown here is derived from an EMBL/GenBank/DDBJ whole genome shotgun (WGS) entry which is preliminary data.</text>
</comment>
<dbReference type="EC" id="5.2.1.8" evidence="4"/>
<dbReference type="InterPro" id="IPR020892">
    <property type="entry name" value="Cyclophilin-type_PPIase_CS"/>
</dbReference>
<organism evidence="6 7">
    <name type="scientific">Cereibacter sphaeroides</name>
    <name type="common">Rhodobacter sphaeroides</name>
    <dbReference type="NCBI Taxonomy" id="1063"/>
    <lineage>
        <taxon>Bacteria</taxon>
        <taxon>Pseudomonadati</taxon>
        <taxon>Pseudomonadota</taxon>
        <taxon>Alphaproteobacteria</taxon>
        <taxon>Rhodobacterales</taxon>
        <taxon>Paracoccaceae</taxon>
        <taxon>Cereibacter</taxon>
    </lineage>
</organism>
<dbReference type="GO" id="GO:0003755">
    <property type="term" value="F:peptidyl-prolyl cis-trans isomerase activity"/>
    <property type="evidence" value="ECO:0007669"/>
    <property type="project" value="UniProtKB-UniRule"/>
</dbReference>
<name>A0A2W5SCF0_CERSP</name>
<dbReference type="SUPFAM" id="SSF50891">
    <property type="entry name" value="Cyclophilin-like"/>
    <property type="match status" value="1"/>
</dbReference>
<dbReference type="CDD" id="cd00317">
    <property type="entry name" value="cyclophilin"/>
    <property type="match status" value="1"/>
</dbReference>
<dbReference type="AlphaFoldDB" id="A0A2W5SCF0"/>
<dbReference type="PANTHER" id="PTHR45625">
    <property type="entry name" value="PEPTIDYL-PROLYL CIS-TRANS ISOMERASE-RELATED"/>
    <property type="match status" value="1"/>
</dbReference>
<dbReference type="InterPro" id="IPR002130">
    <property type="entry name" value="Cyclophilin-type_PPIase_dom"/>
</dbReference>
<dbReference type="InterPro" id="IPR044666">
    <property type="entry name" value="Cyclophilin_A-like"/>
</dbReference>
<keyword evidence="2 4" id="KW-0697">Rotamase</keyword>
<comment type="catalytic activity">
    <reaction evidence="4">
        <text>[protein]-peptidylproline (omega=180) = [protein]-peptidylproline (omega=0)</text>
        <dbReference type="Rhea" id="RHEA:16237"/>
        <dbReference type="Rhea" id="RHEA-COMP:10747"/>
        <dbReference type="Rhea" id="RHEA-COMP:10748"/>
        <dbReference type="ChEBI" id="CHEBI:83833"/>
        <dbReference type="ChEBI" id="CHEBI:83834"/>
        <dbReference type="EC" id="5.2.1.8"/>
    </reaction>
</comment>
<comment type="similarity">
    <text evidence="1 4">Belongs to the cyclophilin-type PPIase family.</text>
</comment>
<dbReference type="EMBL" id="QFQS01000001">
    <property type="protein sequence ID" value="PZQ99729.1"/>
    <property type="molecule type" value="Genomic_DNA"/>
</dbReference>
<accession>A0A2W5SCF0</accession>
<dbReference type="Proteomes" id="UP000248975">
    <property type="component" value="Unassembled WGS sequence"/>
</dbReference>
<dbReference type="PROSITE" id="PS50072">
    <property type="entry name" value="CSA_PPIASE_2"/>
    <property type="match status" value="1"/>
</dbReference>
<dbReference type="PROSITE" id="PS00170">
    <property type="entry name" value="CSA_PPIASE_1"/>
    <property type="match status" value="1"/>
</dbReference>
<dbReference type="Pfam" id="PF00160">
    <property type="entry name" value="Pro_isomerase"/>
    <property type="match status" value="1"/>
</dbReference>
<dbReference type="GO" id="GO:0006457">
    <property type="term" value="P:protein folding"/>
    <property type="evidence" value="ECO:0007669"/>
    <property type="project" value="InterPro"/>
</dbReference>
<feature type="domain" description="PPIase cyclophilin-type" evidence="5">
    <location>
        <begin position="40"/>
        <end position="199"/>
    </location>
</feature>
<sequence length="202" mass="20866">MRNGLLTGGLFALVLAVLGGWAISTSTSPAIAAEDGPGPNLVINVGGSATGTIVIDLLPDVAPKHVEQIVALAEAGDYDGVVFHRVIDGFMAQTGDVSNGKRDGDISMAGTGGSTRPDLPAEFSSMPFDRGTVGMARSSDPNSANSQFFIMFAPAPHLDGQYTVVGQVIQGMDVVDAIKKGEESQNGSVADPDYMVKVTVQK</sequence>
<comment type="function">
    <text evidence="4">PPIases accelerate the folding of proteins. It catalyzes the cis-trans isomerization of proline imidic peptide bonds in oligopeptides.</text>
</comment>
<reference evidence="6 7" key="1">
    <citation type="submission" date="2017-08" db="EMBL/GenBank/DDBJ databases">
        <title>Infants hospitalized years apart are colonized by the same room-sourced microbial strains.</title>
        <authorList>
            <person name="Brooks B."/>
            <person name="Olm M.R."/>
            <person name="Firek B.A."/>
            <person name="Baker R."/>
            <person name="Thomas B.C."/>
            <person name="Morowitz M.J."/>
            <person name="Banfield J.F."/>
        </authorList>
    </citation>
    <scope>NUCLEOTIDE SEQUENCE [LARGE SCALE GENOMIC DNA]</scope>
    <source>
        <strain evidence="6">S2_003_000_R2_11</strain>
    </source>
</reference>
<keyword evidence="3 4" id="KW-0413">Isomerase</keyword>
<evidence type="ECO:0000256" key="4">
    <source>
        <dbReference type="RuleBase" id="RU363019"/>
    </source>
</evidence>
<evidence type="ECO:0000256" key="2">
    <source>
        <dbReference type="ARBA" id="ARBA00023110"/>
    </source>
</evidence>
<dbReference type="PANTHER" id="PTHR45625:SF4">
    <property type="entry name" value="PEPTIDYLPROLYL ISOMERASE DOMAIN AND WD REPEAT-CONTAINING PROTEIN 1"/>
    <property type="match status" value="1"/>
</dbReference>
<dbReference type="PRINTS" id="PR00153">
    <property type="entry name" value="CSAPPISMRASE"/>
</dbReference>
<gene>
    <name evidence="6" type="ORF">DI533_03500</name>
</gene>
<evidence type="ECO:0000256" key="1">
    <source>
        <dbReference type="ARBA" id="ARBA00007365"/>
    </source>
</evidence>
<dbReference type="InterPro" id="IPR029000">
    <property type="entry name" value="Cyclophilin-like_dom_sf"/>
</dbReference>
<protein>
    <recommendedName>
        <fullName evidence="4">Peptidyl-prolyl cis-trans isomerase</fullName>
        <shortName evidence="4">PPIase</shortName>
        <ecNumber evidence="4">5.2.1.8</ecNumber>
    </recommendedName>
</protein>
<evidence type="ECO:0000313" key="6">
    <source>
        <dbReference type="EMBL" id="PZQ99729.1"/>
    </source>
</evidence>
<evidence type="ECO:0000259" key="5">
    <source>
        <dbReference type="PROSITE" id="PS50072"/>
    </source>
</evidence>
<proteinExistence type="inferred from homology"/>
<evidence type="ECO:0000256" key="3">
    <source>
        <dbReference type="ARBA" id="ARBA00023235"/>
    </source>
</evidence>
<evidence type="ECO:0000313" key="7">
    <source>
        <dbReference type="Proteomes" id="UP000248975"/>
    </source>
</evidence>